<feature type="domain" description="Ketoreductase" evidence="4">
    <location>
        <begin position="9"/>
        <end position="171"/>
    </location>
</feature>
<dbReference type="RefSeq" id="WP_269954861.1">
    <property type="nucleotide sequence ID" value="NZ_JAKMUV010000004.1"/>
</dbReference>
<dbReference type="FunFam" id="3.40.50.720:FF:000084">
    <property type="entry name" value="Short-chain dehydrogenase reductase"/>
    <property type="match status" value="1"/>
</dbReference>
<dbReference type="SMART" id="SM00822">
    <property type="entry name" value="PKS_KR"/>
    <property type="match status" value="1"/>
</dbReference>
<evidence type="ECO:0000313" key="6">
    <source>
        <dbReference type="Proteomes" id="UP001146505"/>
    </source>
</evidence>
<evidence type="ECO:0000313" key="5">
    <source>
        <dbReference type="EMBL" id="MCZ9304966.1"/>
    </source>
</evidence>
<dbReference type="SUPFAM" id="SSF51735">
    <property type="entry name" value="NAD(P)-binding Rossmann-fold domains"/>
    <property type="match status" value="1"/>
</dbReference>
<evidence type="ECO:0000256" key="3">
    <source>
        <dbReference type="SAM" id="MobiDB-lite"/>
    </source>
</evidence>
<feature type="compositionally biased region" description="Polar residues" evidence="3">
    <location>
        <begin position="277"/>
        <end position="288"/>
    </location>
</feature>
<dbReference type="CDD" id="cd05233">
    <property type="entry name" value="SDR_c"/>
    <property type="match status" value="1"/>
</dbReference>
<proteinExistence type="inferred from homology"/>
<keyword evidence="2" id="KW-0560">Oxidoreductase</keyword>
<feature type="region of interest" description="Disordered" evidence="3">
    <location>
        <begin position="277"/>
        <end position="299"/>
    </location>
</feature>
<gene>
    <name evidence="5" type="ORF">L8U58_05355</name>
</gene>
<sequence>MSSYDFTGLTAIVTGGTRGIGHATALKLAASGANVVITGRKPETVTPAAEELQAEAQKLNPNAGRVLGIAAHVADPEAAKMACAKAVEEFGRLDVLINNAGTNPAFGPVHKQSADIMAKVFQINTIGPVIWTSAAIEAGLGQAARDGADGSPGATGGPTGAVVNVSSIGALTMEDYIGVYNASKAALLHLSKQMARELAPRIRVNSISPGVVRTKLSEALWKENEDSTSTLIPAGRIGEPEDIADAIAFLAAPTSSWLTGENLVVDGGMLVGNKTIDVTTPGQSNSADTPAGGRSGVER</sequence>
<accession>A0A9X3M721</accession>
<dbReference type="EMBL" id="JAKMUV010000004">
    <property type="protein sequence ID" value="MCZ9304966.1"/>
    <property type="molecule type" value="Genomic_DNA"/>
</dbReference>
<reference evidence="5" key="1">
    <citation type="submission" date="2022-02" db="EMBL/GenBank/DDBJ databases">
        <title>Corynebacterium sp. from urogenital microbiome.</title>
        <authorList>
            <person name="Cappelli E.A."/>
            <person name="Ribeiro T.G."/>
            <person name="Peixe L."/>
        </authorList>
    </citation>
    <scope>NUCLEOTIDE SEQUENCE</scope>
    <source>
        <strain evidence="5">C9Ua_112</strain>
    </source>
</reference>
<comment type="similarity">
    <text evidence="1">Belongs to the short-chain dehydrogenases/reductases (SDR) family.</text>
</comment>
<dbReference type="InterPro" id="IPR020904">
    <property type="entry name" value="Sc_DH/Rdtase_CS"/>
</dbReference>
<evidence type="ECO:0000256" key="2">
    <source>
        <dbReference type="ARBA" id="ARBA00023002"/>
    </source>
</evidence>
<dbReference type="PANTHER" id="PTHR43943">
    <property type="entry name" value="DEHYDROGENASE/REDUCTASE (SDR FAMILY) MEMBER 4"/>
    <property type="match status" value="1"/>
</dbReference>
<evidence type="ECO:0000256" key="1">
    <source>
        <dbReference type="ARBA" id="ARBA00006484"/>
    </source>
</evidence>
<evidence type="ECO:0000259" key="4">
    <source>
        <dbReference type="SMART" id="SM00822"/>
    </source>
</evidence>
<dbReference type="InterPro" id="IPR036291">
    <property type="entry name" value="NAD(P)-bd_dom_sf"/>
</dbReference>
<dbReference type="PANTHER" id="PTHR43943:SF2">
    <property type="entry name" value="DEHYDROGENASE_REDUCTASE 4"/>
    <property type="match status" value="1"/>
</dbReference>
<dbReference type="Proteomes" id="UP001146505">
    <property type="component" value="Unassembled WGS sequence"/>
</dbReference>
<name>A0A9X3M721_9CORY</name>
<dbReference type="PRINTS" id="PR00081">
    <property type="entry name" value="GDHRDH"/>
</dbReference>
<dbReference type="NCBIfam" id="NF005559">
    <property type="entry name" value="PRK07231.1"/>
    <property type="match status" value="1"/>
</dbReference>
<keyword evidence="6" id="KW-1185">Reference proteome</keyword>
<dbReference type="Pfam" id="PF13561">
    <property type="entry name" value="adh_short_C2"/>
    <property type="match status" value="1"/>
</dbReference>
<dbReference type="AlphaFoldDB" id="A0A9X3M721"/>
<dbReference type="InterPro" id="IPR057326">
    <property type="entry name" value="KR_dom"/>
</dbReference>
<dbReference type="GO" id="GO:0016491">
    <property type="term" value="F:oxidoreductase activity"/>
    <property type="evidence" value="ECO:0007669"/>
    <property type="project" value="UniProtKB-KW"/>
</dbReference>
<dbReference type="PROSITE" id="PS00061">
    <property type="entry name" value="ADH_SHORT"/>
    <property type="match status" value="1"/>
</dbReference>
<organism evidence="5 6">
    <name type="scientific">Corynebacterium macclintockiae</name>
    <dbReference type="NCBI Taxonomy" id="2913501"/>
    <lineage>
        <taxon>Bacteria</taxon>
        <taxon>Bacillati</taxon>
        <taxon>Actinomycetota</taxon>
        <taxon>Actinomycetes</taxon>
        <taxon>Mycobacteriales</taxon>
        <taxon>Corynebacteriaceae</taxon>
        <taxon>Corynebacterium</taxon>
    </lineage>
</organism>
<dbReference type="GeneID" id="301812967"/>
<comment type="caution">
    <text evidence="5">The sequence shown here is derived from an EMBL/GenBank/DDBJ whole genome shotgun (WGS) entry which is preliminary data.</text>
</comment>
<protein>
    <submittedName>
        <fullName evidence="5">SDR family oxidoreductase</fullName>
    </submittedName>
</protein>
<dbReference type="PRINTS" id="PR00080">
    <property type="entry name" value="SDRFAMILY"/>
</dbReference>
<dbReference type="InterPro" id="IPR002347">
    <property type="entry name" value="SDR_fam"/>
</dbReference>
<dbReference type="Gene3D" id="3.40.50.720">
    <property type="entry name" value="NAD(P)-binding Rossmann-like Domain"/>
    <property type="match status" value="1"/>
</dbReference>